<evidence type="ECO:0000313" key="2">
    <source>
        <dbReference type="EMBL" id="ORW23598.1"/>
    </source>
</evidence>
<feature type="transmembrane region" description="Helical" evidence="1">
    <location>
        <begin position="124"/>
        <end position="146"/>
    </location>
</feature>
<organism evidence="2 3">
    <name type="scientific">Mycobacterium palustre</name>
    <dbReference type="NCBI Taxonomy" id="153971"/>
    <lineage>
        <taxon>Bacteria</taxon>
        <taxon>Bacillati</taxon>
        <taxon>Actinomycetota</taxon>
        <taxon>Actinomycetes</taxon>
        <taxon>Mycobacteriales</taxon>
        <taxon>Mycobacteriaceae</taxon>
        <taxon>Mycobacterium</taxon>
        <taxon>Mycobacterium simiae complex</taxon>
    </lineage>
</organism>
<reference evidence="2 3" key="1">
    <citation type="submission" date="2016-01" db="EMBL/GenBank/DDBJ databases">
        <title>The new phylogeny of the genus Mycobacterium.</title>
        <authorList>
            <person name="Tarcisio F."/>
            <person name="Conor M."/>
            <person name="Antonella G."/>
            <person name="Elisabetta G."/>
            <person name="Giulia F.S."/>
            <person name="Sara T."/>
            <person name="Anna F."/>
            <person name="Clotilde B."/>
            <person name="Roberto B."/>
            <person name="Veronica D.S."/>
            <person name="Fabio R."/>
            <person name="Monica P."/>
            <person name="Olivier J."/>
            <person name="Enrico T."/>
            <person name="Nicola S."/>
        </authorList>
    </citation>
    <scope>NUCLEOTIDE SEQUENCE [LARGE SCALE GENOMIC DNA]</scope>
    <source>
        <strain evidence="2 3">DSM 44572</strain>
    </source>
</reference>
<protein>
    <recommendedName>
        <fullName evidence="4">Carotenoid biosynthesis protein</fullName>
    </recommendedName>
</protein>
<dbReference type="OrthoDB" id="4684431at2"/>
<feature type="transmembrane region" description="Helical" evidence="1">
    <location>
        <begin position="23"/>
        <end position="41"/>
    </location>
</feature>
<sequence length="274" mass="30103">MIEMAQFNIPTPPAMVFPRTPQTVAEVVLWMVVVVFVAFALHQWRRTGAPLGLVLLAGGGIALFNEPLDDVLGLVHHPRPGQDVVFETMGPIPHWGLPTYIIFFGGIAYVLLLELRRLTFTPRAFWTGITLTFVADLLIELPLLHFRLYTYFGYGEVPMSIGGFPLYWLFINTTGPVLCAAILFAAPAYFTGWRAGLVLFLPLVTDAGCSAAVGLPVYNALHTPGAPAWVTWAGAFASCAIGLAILDGSARWIYAHTLKMRKADEFALELQEQE</sequence>
<keyword evidence="3" id="KW-1185">Reference proteome</keyword>
<feature type="transmembrane region" description="Helical" evidence="1">
    <location>
        <begin position="92"/>
        <end position="112"/>
    </location>
</feature>
<evidence type="ECO:0000313" key="3">
    <source>
        <dbReference type="Proteomes" id="UP000193529"/>
    </source>
</evidence>
<dbReference type="EMBL" id="LQPJ01000107">
    <property type="protein sequence ID" value="ORW23598.1"/>
    <property type="molecule type" value="Genomic_DNA"/>
</dbReference>
<feature type="transmembrane region" description="Helical" evidence="1">
    <location>
        <begin position="230"/>
        <end position="254"/>
    </location>
</feature>
<evidence type="ECO:0008006" key="4">
    <source>
        <dbReference type="Google" id="ProtNLM"/>
    </source>
</evidence>
<dbReference type="RefSeq" id="WP_085078961.1">
    <property type="nucleotide sequence ID" value="NZ_JACKRZ010000369.1"/>
</dbReference>
<feature type="transmembrane region" description="Helical" evidence="1">
    <location>
        <begin position="48"/>
        <end position="65"/>
    </location>
</feature>
<name>A0A1X1ZJU9_9MYCO</name>
<keyword evidence="1" id="KW-1133">Transmembrane helix</keyword>
<dbReference type="Proteomes" id="UP000193529">
    <property type="component" value="Unassembled WGS sequence"/>
</dbReference>
<feature type="transmembrane region" description="Helical" evidence="1">
    <location>
        <begin position="197"/>
        <end position="218"/>
    </location>
</feature>
<dbReference type="STRING" id="153971.AWC19_11005"/>
<dbReference type="AlphaFoldDB" id="A0A1X1ZJU9"/>
<comment type="caution">
    <text evidence="2">The sequence shown here is derived from an EMBL/GenBank/DDBJ whole genome shotgun (WGS) entry which is preliminary data.</text>
</comment>
<proteinExistence type="predicted"/>
<keyword evidence="1" id="KW-0812">Transmembrane</keyword>
<accession>A0A1X1ZJU9</accession>
<evidence type="ECO:0000256" key="1">
    <source>
        <dbReference type="SAM" id="Phobius"/>
    </source>
</evidence>
<feature type="transmembrane region" description="Helical" evidence="1">
    <location>
        <begin position="166"/>
        <end position="190"/>
    </location>
</feature>
<keyword evidence="1" id="KW-0472">Membrane</keyword>
<gene>
    <name evidence="2" type="ORF">AWC19_11005</name>
</gene>